<feature type="repeat" description="WD" evidence="3">
    <location>
        <begin position="624"/>
        <end position="665"/>
    </location>
</feature>
<gene>
    <name evidence="6" type="ORF">FEV09_07975</name>
</gene>
<accession>A0A9X4M9W9</accession>
<feature type="repeat" description="WD" evidence="3">
    <location>
        <begin position="917"/>
        <end position="958"/>
    </location>
</feature>
<keyword evidence="7" id="KW-1185">Reference proteome</keyword>
<feature type="repeat" description="WD" evidence="3">
    <location>
        <begin position="589"/>
        <end position="623"/>
    </location>
</feature>
<dbReference type="GO" id="GO:0043531">
    <property type="term" value="F:ADP binding"/>
    <property type="evidence" value="ECO:0007669"/>
    <property type="project" value="InterPro"/>
</dbReference>
<dbReference type="PRINTS" id="PR00320">
    <property type="entry name" value="GPROTEINBRPT"/>
</dbReference>
<feature type="repeat" description="WD" evidence="3">
    <location>
        <begin position="790"/>
        <end position="831"/>
    </location>
</feature>
<dbReference type="Pfam" id="PF26355">
    <property type="entry name" value="HTH_VMAP-M9"/>
    <property type="match status" value="1"/>
</dbReference>
<keyword evidence="1 3" id="KW-0853">WD repeat</keyword>
<organism evidence="6 7">
    <name type="scientific">Pseudanabaena catenata USMAC16</name>
    <dbReference type="NCBI Taxonomy" id="1855837"/>
    <lineage>
        <taxon>Bacteria</taxon>
        <taxon>Bacillati</taxon>
        <taxon>Cyanobacteriota</taxon>
        <taxon>Cyanophyceae</taxon>
        <taxon>Pseudanabaenales</taxon>
        <taxon>Pseudanabaenaceae</taxon>
        <taxon>Pseudanabaena</taxon>
    </lineage>
</organism>
<dbReference type="InterPro" id="IPR002182">
    <property type="entry name" value="NB-ARC"/>
</dbReference>
<dbReference type="Pfam" id="PF00400">
    <property type="entry name" value="WD40"/>
    <property type="match status" value="13"/>
</dbReference>
<dbReference type="InterPro" id="IPR058651">
    <property type="entry name" value="HTH_VMAP-M9"/>
</dbReference>
<dbReference type="PRINTS" id="PR00364">
    <property type="entry name" value="DISEASERSIST"/>
</dbReference>
<dbReference type="SMART" id="SM00320">
    <property type="entry name" value="WD40"/>
    <property type="match status" value="14"/>
</dbReference>
<dbReference type="PANTHER" id="PTHR19848:SF8">
    <property type="entry name" value="F-BOX AND WD REPEAT DOMAIN CONTAINING 7"/>
    <property type="match status" value="1"/>
</dbReference>
<dbReference type="EMBL" id="VBTY01000050">
    <property type="protein sequence ID" value="MDG3494495.1"/>
    <property type="molecule type" value="Genomic_DNA"/>
</dbReference>
<feature type="repeat" description="WD" evidence="3">
    <location>
        <begin position="1169"/>
        <end position="1210"/>
    </location>
</feature>
<dbReference type="Gene3D" id="3.40.50.300">
    <property type="entry name" value="P-loop containing nucleotide triphosphate hydrolases"/>
    <property type="match status" value="1"/>
</dbReference>
<evidence type="ECO:0000313" key="6">
    <source>
        <dbReference type="EMBL" id="MDG3494495.1"/>
    </source>
</evidence>
<dbReference type="SUPFAM" id="SSF50978">
    <property type="entry name" value="WD40 repeat-like"/>
    <property type="match status" value="1"/>
</dbReference>
<evidence type="ECO:0000256" key="3">
    <source>
        <dbReference type="PROSITE-ProRule" id="PRU00221"/>
    </source>
</evidence>
<dbReference type="AlphaFoldDB" id="A0A9X4M9W9"/>
<dbReference type="PROSITE" id="PS50082">
    <property type="entry name" value="WD_REPEATS_2"/>
    <property type="match status" value="12"/>
</dbReference>
<dbReference type="InterPro" id="IPR001680">
    <property type="entry name" value="WD40_rpt"/>
</dbReference>
<dbReference type="PROSITE" id="PS50294">
    <property type="entry name" value="WD_REPEATS_REGION"/>
    <property type="match status" value="11"/>
</dbReference>
<feature type="repeat" description="WD" evidence="3">
    <location>
        <begin position="1127"/>
        <end position="1168"/>
    </location>
</feature>
<feature type="repeat" description="WD" evidence="3">
    <location>
        <begin position="832"/>
        <end position="873"/>
    </location>
</feature>
<dbReference type="InterPro" id="IPR019775">
    <property type="entry name" value="WD40_repeat_CS"/>
</dbReference>
<dbReference type="InterPro" id="IPR011047">
    <property type="entry name" value="Quinoprotein_ADH-like_sf"/>
</dbReference>
<dbReference type="InterPro" id="IPR020472">
    <property type="entry name" value="WD40_PAC1"/>
</dbReference>
<feature type="repeat" description="WD" evidence="3">
    <location>
        <begin position="748"/>
        <end position="789"/>
    </location>
</feature>
<dbReference type="PROSITE" id="PS00678">
    <property type="entry name" value="WD_REPEATS_1"/>
    <property type="match status" value="9"/>
</dbReference>
<keyword evidence="2" id="KW-0677">Repeat</keyword>
<evidence type="ECO:0000259" key="4">
    <source>
        <dbReference type="Pfam" id="PF00931"/>
    </source>
</evidence>
<evidence type="ECO:0000313" key="7">
    <source>
        <dbReference type="Proteomes" id="UP001152872"/>
    </source>
</evidence>
<evidence type="ECO:0000259" key="5">
    <source>
        <dbReference type="Pfam" id="PF26355"/>
    </source>
</evidence>
<feature type="domain" description="vWA-MoxR associated protein N-terminal HTH" evidence="5">
    <location>
        <begin position="14"/>
        <end position="80"/>
    </location>
</feature>
<evidence type="ECO:0000256" key="2">
    <source>
        <dbReference type="ARBA" id="ARBA00022737"/>
    </source>
</evidence>
<dbReference type="Pfam" id="PF00931">
    <property type="entry name" value="NB-ARC"/>
    <property type="match status" value="1"/>
</dbReference>
<dbReference type="Gene3D" id="2.130.10.10">
    <property type="entry name" value="YVTN repeat-like/Quinoprotein amine dehydrogenase"/>
    <property type="match status" value="6"/>
</dbReference>
<dbReference type="InterPro" id="IPR015943">
    <property type="entry name" value="WD40/YVTN_repeat-like_dom_sf"/>
</dbReference>
<proteinExistence type="predicted"/>
<reference evidence="6" key="1">
    <citation type="submission" date="2019-05" db="EMBL/GenBank/DDBJ databases">
        <title>Whole genome sequencing of Pseudanabaena catenata USMAC16.</title>
        <authorList>
            <person name="Khan Z."/>
            <person name="Omar W.M."/>
            <person name="Convey P."/>
            <person name="Merican F."/>
            <person name="Najimudin N."/>
        </authorList>
    </citation>
    <scope>NUCLEOTIDE SEQUENCE</scope>
    <source>
        <strain evidence="6">USMAC16</strain>
    </source>
</reference>
<evidence type="ECO:0000256" key="1">
    <source>
        <dbReference type="ARBA" id="ARBA00022574"/>
    </source>
</evidence>
<feature type="repeat" description="WD" evidence="3">
    <location>
        <begin position="1043"/>
        <end position="1084"/>
    </location>
</feature>
<dbReference type="CDD" id="cd00200">
    <property type="entry name" value="WD40"/>
    <property type="match status" value="2"/>
</dbReference>
<feature type="repeat" description="WD" evidence="3">
    <location>
        <begin position="666"/>
        <end position="698"/>
    </location>
</feature>
<dbReference type="Proteomes" id="UP001152872">
    <property type="component" value="Unassembled WGS sequence"/>
</dbReference>
<feature type="domain" description="NB-ARC" evidence="4">
    <location>
        <begin position="129"/>
        <end position="221"/>
    </location>
</feature>
<name>A0A9X4M9W9_9CYAN</name>
<dbReference type="InterPro" id="IPR027417">
    <property type="entry name" value="P-loop_NTPase"/>
</dbReference>
<comment type="caution">
    <text evidence="6">The sequence shown here is derived from an EMBL/GenBank/DDBJ whole genome shotgun (WGS) entry which is preliminary data.</text>
</comment>
<dbReference type="InterPro" id="IPR036322">
    <property type="entry name" value="WD40_repeat_dom_sf"/>
</dbReference>
<dbReference type="SUPFAM" id="SSF52540">
    <property type="entry name" value="P-loop containing nucleoside triphosphate hydrolases"/>
    <property type="match status" value="1"/>
</dbReference>
<feature type="repeat" description="WD" evidence="3">
    <location>
        <begin position="959"/>
        <end position="1000"/>
    </location>
</feature>
<feature type="repeat" description="WD" evidence="3">
    <location>
        <begin position="706"/>
        <end position="747"/>
    </location>
</feature>
<dbReference type="RefSeq" id="WP_009626570.1">
    <property type="nucleotide sequence ID" value="NZ_VBTY01000050.1"/>
</dbReference>
<dbReference type="SUPFAM" id="SSF50998">
    <property type="entry name" value="Quinoprotein alcohol dehydrogenase-like"/>
    <property type="match status" value="1"/>
</dbReference>
<dbReference type="PANTHER" id="PTHR19848">
    <property type="entry name" value="WD40 REPEAT PROTEIN"/>
    <property type="match status" value="1"/>
</dbReference>
<sequence length="1246" mass="138790">MTADEAVTFIELSLEERSLTRVEQSVFLGVWQGLSYSEIAKQTGYDAGYIKLVSHKLWHLLTETFGEKVTKSTVQNVIRRQMQLRKAESLAIAPHPNPTVNSNQDWGDVIDVTFFYGRSAELGILEQWVDRDRCRLVAILGMGGLGKTALSVKLAQHLQGKFDFVVWRSLNNAKTPSEMLVAIIHFLSQQRETPDTTDINALISRLLEYLQRYRCLLVLDNFESVLKDEAQAGAYRKDYEGYGSLLRRVGEVSHRSCMVITSREMPEEVAMLEGDILPVRALQLDGLDESAAERVLESKGIRAVTSDLHRLVDWYRGNPLALKIAATSIKDLYSGNIDRFLEQKTIIFSGIGNLIEQQYQRLTAHEKQVMIWLAINREPVQPQELHSDIVPTMEQNHLMMSLRSLKRRSLVEHTAAGFTQQPVVMEFVTNLLIEQIYQEITQEHPLGILPSIQSKLNRQLFYLRHYALIKATAKDYVRQSQIRLILEPLIAKLLGRLGSNQMVAKELFHPLEELRRRELRPDGELKSTFGYGGGNIINLLCHLGFDLTGKDFSYLAIRQAYLSEVKLHRVNFAKTALIKSVFAEVIGGVLSVDFSADGKLLAIGDTKGDIHLWRVSDGKPLLTYRGHKGWVVSVSFNPEGSILASSSIDQSIKLWDVSTGDCLNTLQGYIGAVMSVAFSPDGTILASGHADRTVRLWKSGQCIKIFHGHEDIVEAVTFSNQGNLLASSSDDCTVRIWDIDQGECIRMLEGHEDIIWSIAFSKSSNVLASGSEDKTTRLWNVETGNCIKTFTGHTHTVFAVDFSHDGSTLATGSGDRTIRLWDLKTAQCFKTLTGHNHWVRSVAFHPTRLELASSSGDEMVKLWEIDTGFCMRTFQGHTGRSWSTPSNQNDSQTSGNISNEHLLNLWEVTSGQQFRILQGYTNAIRSVVFNLEQSLLASGGDDSIIRLWDIQSGKCIRALHGHAGHVWQVAFSPSGTLLASCAEDCTIKLWDVSSGNCLATISEHPDLARTLIFSHDGKLLATGETSKEIKLRDIVTGECFQVLQGHTAAILAIAFSPDNRHLISSSRDKTVKIWDTHTGNCLHTLNQLTSLTSNITFMPLHPHLVFGCGEKFIYRWNIQNGELVSEGLGHDGNILTIAADPKGILLASAGEDAKINIWDWQSGKPINKLVGHTGTVYAVKFSTDGNFLASSSRDETVKLWDVKTGECIRTYREPRPYEGLNITDATGLTPAQKAKLIALGAIEDPK</sequence>
<protein>
    <submittedName>
        <fullName evidence="6">NB-ARC domain-containing protein</fullName>
    </submittedName>
</protein>